<feature type="domain" description="DALR anticodon binding" evidence="12">
    <location>
        <begin position="462"/>
        <end position="582"/>
    </location>
</feature>
<organism evidence="14 15">
    <name type="scientific">Intestinimonas massiliensis</name>
    <name type="common">ex Afouda et al. 2020</name>
    <dbReference type="NCBI Taxonomy" id="1673721"/>
    <lineage>
        <taxon>Bacteria</taxon>
        <taxon>Bacillati</taxon>
        <taxon>Bacillota</taxon>
        <taxon>Clostridia</taxon>
        <taxon>Eubacteriales</taxon>
        <taxon>Intestinimonas</taxon>
    </lineage>
</organism>
<evidence type="ECO:0000256" key="1">
    <source>
        <dbReference type="ARBA" id="ARBA00004496"/>
    </source>
</evidence>
<dbReference type="InterPro" id="IPR036695">
    <property type="entry name" value="Arg-tRNA-synth_N_sf"/>
</dbReference>
<keyword evidence="6 10" id="KW-0067">ATP-binding</keyword>
<dbReference type="PANTHER" id="PTHR11956">
    <property type="entry name" value="ARGINYL-TRNA SYNTHETASE"/>
    <property type="match status" value="1"/>
</dbReference>
<evidence type="ECO:0000256" key="2">
    <source>
        <dbReference type="ARBA" id="ARBA00005594"/>
    </source>
</evidence>
<accession>A0AAW5JLF5</accession>
<keyword evidence="8 10" id="KW-0030">Aminoacyl-tRNA synthetase</keyword>
<comment type="subunit">
    <text evidence="10">Monomer.</text>
</comment>
<evidence type="ECO:0000256" key="11">
    <source>
        <dbReference type="RuleBase" id="RU363038"/>
    </source>
</evidence>
<dbReference type="FunFam" id="1.10.730.10:FF:000008">
    <property type="entry name" value="Arginine--tRNA ligase"/>
    <property type="match status" value="1"/>
</dbReference>
<evidence type="ECO:0000256" key="4">
    <source>
        <dbReference type="ARBA" id="ARBA00022598"/>
    </source>
</evidence>
<dbReference type="RefSeq" id="WP_256304310.1">
    <property type="nucleotide sequence ID" value="NZ_JANFYS010000023.1"/>
</dbReference>
<keyword evidence="7 10" id="KW-0648">Protein biosynthesis</keyword>
<dbReference type="PROSITE" id="PS00178">
    <property type="entry name" value="AA_TRNA_LIGASE_I"/>
    <property type="match status" value="1"/>
</dbReference>
<feature type="short sequence motif" description="'HIGH' region" evidence="10">
    <location>
        <begin position="136"/>
        <end position="146"/>
    </location>
</feature>
<sequence length="582" mass="64807">MSNLIQAARDQVAELTQNAYEKAAAAGALPAGAAVRGNVDIPKEVSHGDYASSFAMAGAKTLHMGPRAIAQAILDHLDLEGSYFQRAEIAGPGFLNFYLGSRWYGEVLSDIEREGAAYGQCDEGHGEKVMVEFVSANPTGPMHMGNARGGVLGDTLANVLRRAGCHTWKEFYVNDAGNQIHKFAESIHARYMQLLVGEENFPLPENAYHGDDIKELAQAFYELHGDRYRDEPEAVWLEDMSRFGLETNVPKMKEDLRRYKIEYDQWFFESELHQSGYIAETVGMLTERGWTYEKDGALWLKTTELLKQKYMAEGKTREQADKLDLKDDVLCRANGFYTYFAADIAYHRNKLEKRGFDKAINIWGADHHGHVARLQAALDGLGLDGSHRLIIVLMQLVNLLQDGKPVRMSKRSGKAIALHDLLDEVPVDAARYFFNSRSATSPVDFDLDLAVRQDSDNPVYYVQYAHARICSLVARLAEEGDQVPAAAQADAALLATAEEKALLKTLSQLPEEIRLAARDYDPSRINRYLVGLAGDFHRFYNACRIKGEEPALLSARLKLADTVRSVIANGLDLLGVTAPEKM</sequence>
<dbReference type="Gene3D" id="3.40.50.620">
    <property type="entry name" value="HUPs"/>
    <property type="match status" value="1"/>
</dbReference>
<keyword evidence="3 10" id="KW-0963">Cytoplasm</keyword>
<comment type="subcellular location">
    <subcellularLocation>
        <location evidence="1 10">Cytoplasm</location>
    </subcellularLocation>
</comment>
<dbReference type="InterPro" id="IPR009080">
    <property type="entry name" value="tRNAsynth_Ia_anticodon-bd"/>
</dbReference>
<dbReference type="NCBIfam" id="TIGR00456">
    <property type="entry name" value="argS"/>
    <property type="match status" value="1"/>
</dbReference>
<comment type="caution">
    <text evidence="14">The sequence shown here is derived from an EMBL/GenBank/DDBJ whole genome shotgun (WGS) entry which is preliminary data.</text>
</comment>
<dbReference type="GO" id="GO:0005737">
    <property type="term" value="C:cytoplasm"/>
    <property type="evidence" value="ECO:0007669"/>
    <property type="project" value="UniProtKB-SubCell"/>
</dbReference>
<dbReference type="InterPro" id="IPR001278">
    <property type="entry name" value="Arg-tRNA-ligase"/>
</dbReference>
<keyword evidence="5 10" id="KW-0547">Nucleotide-binding</keyword>
<dbReference type="EC" id="6.1.1.19" evidence="10"/>
<comment type="similarity">
    <text evidence="2 10 11">Belongs to the class-I aminoacyl-tRNA synthetase family.</text>
</comment>
<dbReference type="InterPro" id="IPR005148">
    <property type="entry name" value="Arg-tRNA-synth_N"/>
</dbReference>
<dbReference type="InterPro" id="IPR001412">
    <property type="entry name" value="aa-tRNA-synth_I_CS"/>
</dbReference>
<dbReference type="Gene3D" id="1.10.730.10">
    <property type="entry name" value="Isoleucyl-tRNA Synthetase, Domain 1"/>
    <property type="match status" value="1"/>
</dbReference>
<dbReference type="SMART" id="SM01016">
    <property type="entry name" value="Arg_tRNA_synt_N"/>
    <property type="match status" value="1"/>
</dbReference>
<evidence type="ECO:0000256" key="5">
    <source>
        <dbReference type="ARBA" id="ARBA00022741"/>
    </source>
</evidence>
<evidence type="ECO:0000256" key="6">
    <source>
        <dbReference type="ARBA" id="ARBA00022840"/>
    </source>
</evidence>
<dbReference type="SMART" id="SM00836">
    <property type="entry name" value="DALR_1"/>
    <property type="match status" value="1"/>
</dbReference>
<dbReference type="CDD" id="cd00671">
    <property type="entry name" value="ArgRS_core"/>
    <property type="match status" value="1"/>
</dbReference>
<evidence type="ECO:0000256" key="7">
    <source>
        <dbReference type="ARBA" id="ARBA00022917"/>
    </source>
</evidence>
<evidence type="ECO:0000313" key="15">
    <source>
        <dbReference type="Proteomes" id="UP001204562"/>
    </source>
</evidence>
<dbReference type="InterPro" id="IPR014729">
    <property type="entry name" value="Rossmann-like_a/b/a_fold"/>
</dbReference>
<dbReference type="AlphaFoldDB" id="A0AAW5JLF5"/>
<dbReference type="Pfam" id="PF00750">
    <property type="entry name" value="tRNA-synt_1d"/>
    <property type="match status" value="1"/>
</dbReference>
<dbReference type="SUPFAM" id="SSF47323">
    <property type="entry name" value="Anticodon-binding domain of a subclass of class I aminoacyl-tRNA synthetases"/>
    <property type="match status" value="1"/>
</dbReference>
<dbReference type="GO" id="GO:0005524">
    <property type="term" value="F:ATP binding"/>
    <property type="evidence" value="ECO:0007669"/>
    <property type="project" value="UniProtKB-UniRule"/>
</dbReference>
<dbReference type="InterPro" id="IPR035684">
    <property type="entry name" value="ArgRS_core"/>
</dbReference>
<dbReference type="HAMAP" id="MF_00123">
    <property type="entry name" value="Arg_tRNA_synth"/>
    <property type="match status" value="1"/>
</dbReference>
<protein>
    <recommendedName>
        <fullName evidence="10">Arginine--tRNA ligase</fullName>
        <ecNumber evidence="10">6.1.1.19</ecNumber>
    </recommendedName>
    <alternativeName>
        <fullName evidence="10">Arginyl-tRNA synthetase</fullName>
        <shortName evidence="10">ArgRS</shortName>
    </alternativeName>
</protein>
<evidence type="ECO:0000259" key="13">
    <source>
        <dbReference type="SMART" id="SM01016"/>
    </source>
</evidence>
<dbReference type="PRINTS" id="PR01038">
    <property type="entry name" value="TRNASYNTHARG"/>
</dbReference>
<dbReference type="SUPFAM" id="SSF52374">
    <property type="entry name" value="Nucleotidylyl transferase"/>
    <property type="match status" value="1"/>
</dbReference>
<evidence type="ECO:0000256" key="8">
    <source>
        <dbReference type="ARBA" id="ARBA00023146"/>
    </source>
</evidence>
<dbReference type="GO" id="GO:0006420">
    <property type="term" value="P:arginyl-tRNA aminoacylation"/>
    <property type="evidence" value="ECO:0007669"/>
    <property type="project" value="UniProtKB-UniRule"/>
</dbReference>
<dbReference type="Gene3D" id="3.30.1360.70">
    <property type="entry name" value="Arginyl tRNA synthetase N-terminal domain"/>
    <property type="match status" value="1"/>
</dbReference>
<gene>
    <name evidence="10 14" type="primary">argS</name>
    <name evidence="14" type="ORF">NE579_11145</name>
</gene>
<evidence type="ECO:0000256" key="9">
    <source>
        <dbReference type="ARBA" id="ARBA00049339"/>
    </source>
</evidence>
<comment type="catalytic activity">
    <reaction evidence="9 10">
        <text>tRNA(Arg) + L-arginine + ATP = L-arginyl-tRNA(Arg) + AMP + diphosphate</text>
        <dbReference type="Rhea" id="RHEA:20301"/>
        <dbReference type="Rhea" id="RHEA-COMP:9658"/>
        <dbReference type="Rhea" id="RHEA-COMP:9673"/>
        <dbReference type="ChEBI" id="CHEBI:30616"/>
        <dbReference type="ChEBI" id="CHEBI:32682"/>
        <dbReference type="ChEBI" id="CHEBI:33019"/>
        <dbReference type="ChEBI" id="CHEBI:78442"/>
        <dbReference type="ChEBI" id="CHEBI:78513"/>
        <dbReference type="ChEBI" id="CHEBI:456215"/>
        <dbReference type="EC" id="6.1.1.19"/>
    </reaction>
</comment>
<evidence type="ECO:0000256" key="10">
    <source>
        <dbReference type="HAMAP-Rule" id="MF_00123"/>
    </source>
</evidence>
<evidence type="ECO:0000256" key="3">
    <source>
        <dbReference type="ARBA" id="ARBA00022490"/>
    </source>
</evidence>
<dbReference type="PANTHER" id="PTHR11956:SF5">
    <property type="entry name" value="ARGININE--TRNA LIGASE, CYTOPLASMIC"/>
    <property type="match status" value="1"/>
</dbReference>
<evidence type="ECO:0000259" key="12">
    <source>
        <dbReference type="SMART" id="SM00836"/>
    </source>
</evidence>
<dbReference type="GO" id="GO:0004814">
    <property type="term" value="F:arginine-tRNA ligase activity"/>
    <property type="evidence" value="ECO:0007669"/>
    <property type="project" value="UniProtKB-UniRule"/>
</dbReference>
<reference evidence="14" key="1">
    <citation type="submission" date="2022-06" db="EMBL/GenBank/DDBJ databases">
        <title>Isolation of gut microbiota from human fecal samples.</title>
        <authorList>
            <person name="Pamer E.G."/>
            <person name="Barat B."/>
            <person name="Waligurski E."/>
            <person name="Medina S."/>
            <person name="Paddock L."/>
            <person name="Mostad J."/>
        </authorList>
    </citation>
    <scope>NUCLEOTIDE SEQUENCE</scope>
    <source>
        <strain evidence="14">DFI.9.91</strain>
    </source>
</reference>
<dbReference type="InterPro" id="IPR008909">
    <property type="entry name" value="DALR_anticod-bd"/>
</dbReference>
<proteinExistence type="inferred from homology"/>
<dbReference type="SUPFAM" id="SSF55190">
    <property type="entry name" value="Arginyl-tRNA synthetase (ArgRS), N-terminal 'additional' domain"/>
    <property type="match status" value="1"/>
</dbReference>
<keyword evidence="4 10" id="KW-0436">Ligase</keyword>
<feature type="domain" description="Arginyl tRNA synthetase N-terminal" evidence="13">
    <location>
        <begin position="10"/>
        <end position="99"/>
    </location>
</feature>
<evidence type="ECO:0000313" key="14">
    <source>
        <dbReference type="EMBL" id="MCQ4771011.1"/>
    </source>
</evidence>
<dbReference type="EMBL" id="JANFYS010000023">
    <property type="protein sequence ID" value="MCQ4771011.1"/>
    <property type="molecule type" value="Genomic_DNA"/>
</dbReference>
<dbReference type="Pfam" id="PF03485">
    <property type="entry name" value="Arg_tRNA_synt_N"/>
    <property type="match status" value="1"/>
</dbReference>
<dbReference type="Pfam" id="PF05746">
    <property type="entry name" value="DALR_1"/>
    <property type="match status" value="1"/>
</dbReference>
<name>A0AAW5JLF5_9FIRM</name>
<dbReference type="Proteomes" id="UP001204562">
    <property type="component" value="Unassembled WGS sequence"/>
</dbReference>